<reference evidence="5 6" key="1">
    <citation type="submission" date="2016-10" db="EMBL/GenBank/DDBJ databases">
        <authorList>
            <person name="de Groot N.N."/>
        </authorList>
    </citation>
    <scope>NUCLEOTIDE SEQUENCE [LARGE SCALE GENOMIC DNA]</scope>
    <source>
        <strain evidence="5 6">DSM 15345</strain>
    </source>
</reference>
<organism evidence="5 6">
    <name type="scientific">Rubrimonas cliftonensis</name>
    <dbReference type="NCBI Taxonomy" id="89524"/>
    <lineage>
        <taxon>Bacteria</taxon>
        <taxon>Pseudomonadati</taxon>
        <taxon>Pseudomonadota</taxon>
        <taxon>Alphaproteobacteria</taxon>
        <taxon>Rhodobacterales</taxon>
        <taxon>Paracoccaceae</taxon>
        <taxon>Rubrimonas</taxon>
    </lineage>
</organism>
<dbReference type="GO" id="GO:0003700">
    <property type="term" value="F:DNA-binding transcription factor activity"/>
    <property type="evidence" value="ECO:0007669"/>
    <property type="project" value="InterPro"/>
</dbReference>
<dbReference type="EMBL" id="FNQM01000011">
    <property type="protein sequence ID" value="SEA76603.1"/>
    <property type="molecule type" value="Genomic_DNA"/>
</dbReference>
<evidence type="ECO:0000256" key="1">
    <source>
        <dbReference type="ARBA" id="ARBA00023015"/>
    </source>
</evidence>
<keyword evidence="2" id="KW-0238">DNA-binding</keyword>
<sequence length="230" mass="26045">MAIWRKIHETLRGEITEGLYKTGDRLPTEKELSERFGVNRHTVRRALAEMTAEGAISVRRGSGAYVAEGVVDYRLGQRVRFSQNVTELGRTPAHRLVRSEARAPDDREAEHLRLRPGAEVLVLEMVSEVDGLPVLYAAHSFPAARFPRLAQDFDETRSITASLRRYGVIDYTREWTRITARSPSRKVAAQLRQIESQPVLRVEALNLDMSGEPIEHAVGWWASARTQFVV</sequence>
<dbReference type="InterPro" id="IPR050679">
    <property type="entry name" value="Bact_HTH_transcr_reg"/>
</dbReference>
<dbReference type="Pfam" id="PF00392">
    <property type="entry name" value="GntR"/>
    <property type="match status" value="1"/>
</dbReference>
<dbReference type="SMART" id="SM00345">
    <property type="entry name" value="HTH_GNTR"/>
    <property type="match status" value="1"/>
</dbReference>
<dbReference type="InterPro" id="IPR012702">
    <property type="entry name" value="CP_lyase_PhnF"/>
</dbReference>
<evidence type="ECO:0000256" key="3">
    <source>
        <dbReference type="ARBA" id="ARBA00023163"/>
    </source>
</evidence>
<accession>A0A1H4DUZ6</accession>
<dbReference type="InterPro" id="IPR011663">
    <property type="entry name" value="UTRA"/>
</dbReference>
<dbReference type="SMART" id="SM00866">
    <property type="entry name" value="UTRA"/>
    <property type="match status" value="1"/>
</dbReference>
<dbReference type="InterPro" id="IPR000524">
    <property type="entry name" value="Tscrpt_reg_HTH_GntR"/>
</dbReference>
<keyword evidence="6" id="KW-1185">Reference proteome</keyword>
<evidence type="ECO:0000313" key="6">
    <source>
        <dbReference type="Proteomes" id="UP000198703"/>
    </source>
</evidence>
<dbReference type="Gene3D" id="3.40.1410.10">
    <property type="entry name" value="Chorismate lyase-like"/>
    <property type="match status" value="1"/>
</dbReference>
<dbReference type="CDD" id="cd07377">
    <property type="entry name" value="WHTH_GntR"/>
    <property type="match status" value="1"/>
</dbReference>
<dbReference type="RefSeq" id="WP_093254820.1">
    <property type="nucleotide sequence ID" value="NZ_FNQM01000011.1"/>
</dbReference>
<dbReference type="AlphaFoldDB" id="A0A1H4DUZ6"/>
<dbReference type="PROSITE" id="PS50949">
    <property type="entry name" value="HTH_GNTR"/>
    <property type="match status" value="1"/>
</dbReference>
<keyword evidence="1" id="KW-0805">Transcription regulation</keyword>
<dbReference type="GO" id="GO:0003677">
    <property type="term" value="F:DNA binding"/>
    <property type="evidence" value="ECO:0007669"/>
    <property type="project" value="UniProtKB-KW"/>
</dbReference>
<keyword evidence="3" id="KW-0804">Transcription</keyword>
<evidence type="ECO:0000313" key="5">
    <source>
        <dbReference type="EMBL" id="SEA76603.1"/>
    </source>
</evidence>
<dbReference type="Gene3D" id="1.10.10.10">
    <property type="entry name" value="Winged helix-like DNA-binding domain superfamily/Winged helix DNA-binding domain"/>
    <property type="match status" value="1"/>
</dbReference>
<feature type="domain" description="HTH gntR-type" evidence="4">
    <location>
        <begin position="1"/>
        <end position="69"/>
    </location>
</feature>
<evidence type="ECO:0000256" key="2">
    <source>
        <dbReference type="ARBA" id="ARBA00023125"/>
    </source>
</evidence>
<dbReference type="PRINTS" id="PR00035">
    <property type="entry name" value="HTHGNTR"/>
</dbReference>
<dbReference type="PANTHER" id="PTHR44846:SF1">
    <property type="entry name" value="MANNOSYL-D-GLYCERATE TRANSPORT_METABOLISM SYSTEM REPRESSOR MNGR-RELATED"/>
    <property type="match status" value="1"/>
</dbReference>
<dbReference type="OrthoDB" id="9800645at2"/>
<dbReference type="InterPro" id="IPR036388">
    <property type="entry name" value="WH-like_DNA-bd_sf"/>
</dbReference>
<evidence type="ECO:0000259" key="4">
    <source>
        <dbReference type="PROSITE" id="PS50949"/>
    </source>
</evidence>
<dbReference type="GO" id="GO:0045892">
    <property type="term" value="P:negative regulation of DNA-templated transcription"/>
    <property type="evidence" value="ECO:0007669"/>
    <property type="project" value="TreeGrafter"/>
</dbReference>
<gene>
    <name evidence="5" type="ORF">SAMN05444370_11160</name>
</gene>
<dbReference type="STRING" id="89524.SAMN05444370_11160"/>
<name>A0A1H4DUZ6_9RHOB</name>
<dbReference type="PANTHER" id="PTHR44846">
    <property type="entry name" value="MANNOSYL-D-GLYCERATE TRANSPORT/METABOLISM SYSTEM REPRESSOR MNGR-RELATED"/>
    <property type="match status" value="1"/>
</dbReference>
<dbReference type="InterPro" id="IPR028978">
    <property type="entry name" value="Chorismate_lyase_/UTRA_dom_sf"/>
</dbReference>
<dbReference type="SUPFAM" id="SSF46785">
    <property type="entry name" value="Winged helix' DNA-binding domain"/>
    <property type="match status" value="1"/>
</dbReference>
<dbReference type="Proteomes" id="UP000198703">
    <property type="component" value="Unassembled WGS sequence"/>
</dbReference>
<dbReference type="NCBIfam" id="TIGR02325">
    <property type="entry name" value="C_P_lyase_phnF"/>
    <property type="match status" value="1"/>
</dbReference>
<proteinExistence type="predicted"/>
<protein>
    <submittedName>
        <fullName evidence="5">GntR family transcriptional regulator, phosphonate transport system regulatory protein</fullName>
    </submittedName>
</protein>
<dbReference type="InterPro" id="IPR036390">
    <property type="entry name" value="WH_DNA-bd_sf"/>
</dbReference>
<dbReference type="SUPFAM" id="SSF64288">
    <property type="entry name" value="Chorismate lyase-like"/>
    <property type="match status" value="1"/>
</dbReference>
<dbReference type="Pfam" id="PF07702">
    <property type="entry name" value="UTRA"/>
    <property type="match status" value="1"/>
</dbReference>